<feature type="transmembrane region" description="Helical" evidence="11">
    <location>
        <begin position="383"/>
        <end position="403"/>
    </location>
</feature>
<comment type="caution">
    <text evidence="12">The sequence shown here is derived from an EMBL/GenBank/DDBJ whole genome shotgun (WGS) entry which is preliminary data.</text>
</comment>
<protein>
    <submittedName>
        <fullName evidence="12">Membrane protein</fullName>
    </submittedName>
</protein>
<feature type="transmembrane region" description="Helical" evidence="11">
    <location>
        <begin position="131"/>
        <end position="152"/>
    </location>
</feature>
<dbReference type="GeneID" id="96290872"/>
<feature type="transmembrane region" description="Helical" evidence="11">
    <location>
        <begin position="247"/>
        <end position="265"/>
    </location>
</feature>
<feature type="transmembrane region" description="Helical" evidence="11">
    <location>
        <begin position="358"/>
        <end position="376"/>
    </location>
</feature>
<keyword evidence="8 11" id="KW-1133">Transmembrane helix</keyword>
<keyword evidence="9 11" id="KW-0472">Membrane</keyword>
<keyword evidence="3" id="KW-0337">GPI-anchor biosynthesis</keyword>
<feature type="region of interest" description="Disordered" evidence="10">
    <location>
        <begin position="1"/>
        <end position="37"/>
    </location>
</feature>
<feature type="transmembrane region" description="Helical" evidence="11">
    <location>
        <begin position="43"/>
        <end position="66"/>
    </location>
</feature>
<organism evidence="12 13">
    <name type="scientific">Streptomyces xanthochromogenes</name>
    <dbReference type="NCBI Taxonomy" id="67384"/>
    <lineage>
        <taxon>Bacteria</taxon>
        <taxon>Bacillati</taxon>
        <taxon>Actinomycetota</taxon>
        <taxon>Actinomycetes</taxon>
        <taxon>Kitasatosporales</taxon>
        <taxon>Streptomycetaceae</taxon>
        <taxon>Streptomyces</taxon>
    </lineage>
</organism>
<comment type="subcellular location">
    <subcellularLocation>
        <location evidence="1">Endoplasmic reticulum membrane</location>
        <topology evidence="1">Multi-pass membrane protein</topology>
    </subcellularLocation>
</comment>
<evidence type="ECO:0000256" key="5">
    <source>
        <dbReference type="ARBA" id="ARBA00022679"/>
    </source>
</evidence>
<keyword evidence="6 11" id="KW-0812">Transmembrane</keyword>
<evidence type="ECO:0000256" key="8">
    <source>
        <dbReference type="ARBA" id="ARBA00022989"/>
    </source>
</evidence>
<evidence type="ECO:0000313" key="13">
    <source>
        <dbReference type="Proteomes" id="UP000600946"/>
    </source>
</evidence>
<evidence type="ECO:0000256" key="7">
    <source>
        <dbReference type="ARBA" id="ARBA00022824"/>
    </source>
</evidence>
<evidence type="ECO:0000256" key="1">
    <source>
        <dbReference type="ARBA" id="ARBA00004477"/>
    </source>
</evidence>
<accession>A0ABQ3A350</accession>
<comment type="pathway">
    <text evidence="2">Glycolipid biosynthesis; glycosylphosphatidylinositol-anchor biosynthesis.</text>
</comment>
<name>A0ABQ3A350_9ACTN</name>
<evidence type="ECO:0000256" key="6">
    <source>
        <dbReference type="ARBA" id="ARBA00022692"/>
    </source>
</evidence>
<evidence type="ECO:0000256" key="10">
    <source>
        <dbReference type="SAM" id="MobiDB-lite"/>
    </source>
</evidence>
<keyword evidence="7" id="KW-0256">Endoplasmic reticulum</keyword>
<feature type="transmembrane region" description="Helical" evidence="11">
    <location>
        <begin position="164"/>
        <end position="182"/>
    </location>
</feature>
<dbReference type="Proteomes" id="UP000600946">
    <property type="component" value="Unassembled WGS sequence"/>
</dbReference>
<dbReference type="PANTHER" id="PTHR12468:SF2">
    <property type="entry name" value="GPI MANNOSYLTRANSFERASE 2"/>
    <property type="match status" value="1"/>
</dbReference>
<sequence>MPPTAPPPTTTTVRPRPVPAARRHPAPRGTGGHPPARERVRTALAYAGPALLGYLAVRLFGTLVLAKWAHVQHHGLWPVLAKSWDSNWYLDIADHGYEHALHAGELNDLAFFPLYPVLVKAVAAVTPGSRASVALVLAVGFSLVAACGVFAVGDRLHGRRTGTWLTVLWAALPVGVVQWMGYTESLFTALTAWALYCALTRRWLWAGSLAALAGLTRPTGIAIAAAVSLAALAALVRGRRWEWRPVAGGLVAPLGWFAYVAWVGLRVHRWDGYFAVQKLWDNQWDGGVGTLRDMRGLLVYANRPPLFLVLVTAVLIVAGALYLLSLADRQPLVLLVFTGVLLLVVLGSGGVYFPRARFLVPGFPLLLPLALMLARARRTVTALVLGAATLSSAWLGAYMLLVWNGPP</sequence>
<feature type="transmembrane region" description="Helical" evidence="11">
    <location>
        <begin position="332"/>
        <end position="352"/>
    </location>
</feature>
<dbReference type="PANTHER" id="PTHR12468">
    <property type="entry name" value="GPI MANNOSYLTRANSFERASE 2"/>
    <property type="match status" value="1"/>
</dbReference>
<dbReference type="RefSeq" id="WP_161257728.1">
    <property type="nucleotide sequence ID" value="NZ_BMUU01000004.1"/>
</dbReference>
<feature type="transmembrane region" description="Helical" evidence="11">
    <location>
        <begin position="306"/>
        <end position="325"/>
    </location>
</feature>
<evidence type="ECO:0000313" key="12">
    <source>
        <dbReference type="EMBL" id="GGY33164.1"/>
    </source>
</evidence>
<keyword evidence="5" id="KW-0808">Transferase</keyword>
<feature type="transmembrane region" description="Helical" evidence="11">
    <location>
        <begin position="202"/>
        <end position="235"/>
    </location>
</feature>
<evidence type="ECO:0000256" key="11">
    <source>
        <dbReference type="SAM" id="Phobius"/>
    </source>
</evidence>
<evidence type="ECO:0000256" key="2">
    <source>
        <dbReference type="ARBA" id="ARBA00004687"/>
    </source>
</evidence>
<dbReference type="EMBL" id="BMUU01000004">
    <property type="protein sequence ID" value="GGY33164.1"/>
    <property type="molecule type" value="Genomic_DNA"/>
</dbReference>
<proteinExistence type="predicted"/>
<dbReference type="InterPro" id="IPR007315">
    <property type="entry name" value="PIG-V/Gpi18"/>
</dbReference>
<reference evidence="13" key="1">
    <citation type="journal article" date="2019" name="Int. J. Syst. Evol. Microbiol.">
        <title>The Global Catalogue of Microorganisms (GCM) 10K type strain sequencing project: providing services to taxonomists for standard genome sequencing and annotation.</title>
        <authorList>
            <consortium name="The Broad Institute Genomics Platform"/>
            <consortium name="The Broad Institute Genome Sequencing Center for Infectious Disease"/>
            <person name="Wu L."/>
            <person name="Ma J."/>
        </authorList>
    </citation>
    <scope>NUCLEOTIDE SEQUENCE [LARGE SCALE GENOMIC DNA]</scope>
    <source>
        <strain evidence="13">JCM 4594</strain>
    </source>
</reference>
<keyword evidence="13" id="KW-1185">Reference proteome</keyword>
<evidence type="ECO:0000256" key="9">
    <source>
        <dbReference type="ARBA" id="ARBA00023136"/>
    </source>
</evidence>
<evidence type="ECO:0000256" key="3">
    <source>
        <dbReference type="ARBA" id="ARBA00022502"/>
    </source>
</evidence>
<evidence type="ECO:0000256" key="4">
    <source>
        <dbReference type="ARBA" id="ARBA00022676"/>
    </source>
</evidence>
<gene>
    <name evidence="12" type="ORF">GCM10010326_29020</name>
</gene>
<keyword evidence="4" id="KW-0328">Glycosyltransferase</keyword>